<dbReference type="GO" id="GO:0003678">
    <property type="term" value="F:DNA helicase activity"/>
    <property type="evidence" value="ECO:0007669"/>
    <property type="project" value="UniProtKB-EC"/>
</dbReference>
<evidence type="ECO:0000256" key="4">
    <source>
        <dbReference type="ARBA" id="ARBA00022839"/>
    </source>
</evidence>
<comment type="similarity">
    <text evidence="6">Belongs to the helicase family. DinG subfamily. Type 2 sub-subfamily.</text>
</comment>
<sequence>MTDKVSRKYAVVDLEATGASATARIIQVGIVIIENDRIVKTYQTDINPHQTLSDHIVSLTGITDQQLAKAPEFSQVAKDIYQLIEDCIFVAHNVKFDANLLAEELFMEGFELRTPRIDTVELSQIFYPGFEKYNLGQLAEHLSLELEEAHTAISDAYATAQLFLKLQEKIKALPHQTLRVLSRFADSLLFETRMVIDQALAETETPHDYLEVGDILLKQDQPEREERHFSISFETNMALLGLEPRPQQASFAQSVSQEVGLKPHFIQAQAGLGKTYAYLLSLLSQPDTSQLVVSVPTKLLQDQIMAKEAAAIAEVFQTSCHSLKGPANYIKLDAFQKLLDQVDQNRLINRYKMQILVWLLETDTGDLDEIKQQQRFESFFDYIRHDGELDDKSPFKDCDFWEKTYRKAKFSRLLITNHAYLLTRVEDDPTFLTNRVLVVDEAQKIFPALETFSRSQLNLNQAVLWIEEQLKQSKDLLVTRLLETIQFQLSYLAQRFHHQHQAEVSPELIADLSENVAALYQEGYFYEDLSKICQSRFDQYWIESAISLDKRQTVLQAAQPQLMRLSTLLPETCRTLFVSATLEISPTVSLASLLGYEEYVMTSLPATQSKDQKLWIDASMPSPDKSDQSAYEESLVQRLTVLASFEKPTLVLFTSKQSMLSISDQLDQLEVAHLTQDKNGKATNIKKRFDRGEVNLLLGTGSFWEGVDFIDHDQMILVICRLPFDNPSDYFVQKINQTLVNEQKSPFYDYSLPVMLLRLKQAMGRSSRRDKQESAVLLLDSRAVNRSYSHLIREALGQDEQISVQKFEEIMSEVSHFLI</sequence>
<comment type="function">
    <text evidence="6">3'-5' exonuclease.</text>
</comment>
<feature type="binding site" evidence="6">
    <location>
        <begin position="268"/>
        <end position="275"/>
    </location>
    <ligand>
        <name>ATP</name>
        <dbReference type="ChEBI" id="CHEBI:30616"/>
    </ligand>
</feature>
<feature type="short sequence motif" description="DEAH box" evidence="6">
    <location>
        <begin position="440"/>
        <end position="443"/>
    </location>
</feature>
<dbReference type="GO" id="GO:0016787">
    <property type="term" value="F:hydrolase activity"/>
    <property type="evidence" value="ECO:0007669"/>
    <property type="project" value="UniProtKB-KW"/>
</dbReference>
<dbReference type="SMART" id="SM00491">
    <property type="entry name" value="HELICc2"/>
    <property type="match status" value="1"/>
</dbReference>
<dbReference type="InterPro" id="IPR006310">
    <property type="entry name" value="DinG"/>
</dbReference>
<evidence type="ECO:0000259" key="8">
    <source>
        <dbReference type="PROSITE" id="PS51194"/>
    </source>
</evidence>
<dbReference type="PANTHER" id="PTHR30231">
    <property type="entry name" value="DNA POLYMERASE III SUBUNIT EPSILON"/>
    <property type="match status" value="1"/>
</dbReference>
<keyword evidence="3 6" id="KW-0378">Hydrolase</keyword>
<dbReference type="EMBL" id="JAFBEI010000024">
    <property type="protein sequence ID" value="MBM7636429.1"/>
    <property type="molecule type" value="Genomic_DNA"/>
</dbReference>
<dbReference type="InterPro" id="IPR006054">
    <property type="entry name" value="DnaQ"/>
</dbReference>
<dbReference type="EC" id="3.1.-.-" evidence="6"/>
<keyword evidence="9" id="KW-0347">Helicase</keyword>
<dbReference type="InterPro" id="IPR001650">
    <property type="entry name" value="Helicase_C-like"/>
</dbReference>
<keyword evidence="2 6" id="KW-0547">Nucleotide-binding</keyword>
<keyword evidence="5 6" id="KW-0067">ATP-binding</keyword>
<evidence type="ECO:0000256" key="3">
    <source>
        <dbReference type="ARBA" id="ARBA00022801"/>
    </source>
</evidence>
<keyword evidence="4 6" id="KW-0269">Exonuclease</keyword>
<protein>
    <recommendedName>
        <fullName evidence="6">3'-5' exonuclease DinG</fullName>
        <ecNumber evidence="6">3.1.-.-</ecNumber>
    </recommendedName>
</protein>
<evidence type="ECO:0000259" key="7">
    <source>
        <dbReference type="PROSITE" id="PS51193"/>
    </source>
</evidence>
<dbReference type="Proteomes" id="UP000809081">
    <property type="component" value="Unassembled WGS sequence"/>
</dbReference>
<dbReference type="Pfam" id="PF13307">
    <property type="entry name" value="Helicase_C_2"/>
    <property type="match status" value="1"/>
</dbReference>
<dbReference type="InterPro" id="IPR012337">
    <property type="entry name" value="RNaseH-like_sf"/>
</dbReference>
<dbReference type="InterPro" id="IPR014013">
    <property type="entry name" value="Helic_SF1/SF2_ATP-bd_DinG/Rad3"/>
</dbReference>
<dbReference type="PROSITE" id="PS51194">
    <property type="entry name" value="HELICASE_CTER"/>
    <property type="match status" value="1"/>
</dbReference>
<name>A0ABS2PLW4_9STRE</name>
<accession>A0ABS2PLW4</accession>
<organism evidence="9 10">
    <name type="scientific">Streptococcus saliviloxodontae</name>
    <dbReference type="NCBI Taxonomy" id="1349416"/>
    <lineage>
        <taxon>Bacteria</taxon>
        <taxon>Bacillati</taxon>
        <taxon>Bacillota</taxon>
        <taxon>Bacilli</taxon>
        <taxon>Lactobacillales</taxon>
        <taxon>Streptococcaceae</taxon>
        <taxon>Streptococcus</taxon>
    </lineage>
</organism>
<evidence type="ECO:0000256" key="1">
    <source>
        <dbReference type="ARBA" id="ARBA00022722"/>
    </source>
</evidence>
<keyword evidence="1 6" id="KW-0540">Nuclease</keyword>
<dbReference type="RefSeq" id="WP_205017305.1">
    <property type="nucleotide sequence ID" value="NZ_JAFBEI010000024.1"/>
</dbReference>
<evidence type="ECO:0000256" key="6">
    <source>
        <dbReference type="HAMAP-Rule" id="MF_02206"/>
    </source>
</evidence>
<evidence type="ECO:0000313" key="10">
    <source>
        <dbReference type="Proteomes" id="UP000809081"/>
    </source>
</evidence>
<gene>
    <name evidence="6" type="primary">dinG</name>
    <name evidence="9" type="ORF">JOC31_001250</name>
</gene>
<dbReference type="NCBIfam" id="TIGR00573">
    <property type="entry name" value="dnaq"/>
    <property type="match status" value="1"/>
</dbReference>
<evidence type="ECO:0000313" key="9">
    <source>
        <dbReference type="EMBL" id="MBM7636429.1"/>
    </source>
</evidence>
<dbReference type="PANTHER" id="PTHR30231:SF41">
    <property type="entry name" value="DNA POLYMERASE III SUBUNIT EPSILON"/>
    <property type="match status" value="1"/>
</dbReference>
<dbReference type="Gene3D" id="3.40.50.300">
    <property type="entry name" value="P-loop containing nucleotide triphosphate hydrolases"/>
    <property type="match status" value="2"/>
</dbReference>
<dbReference type="SMART" id="SM00479">
    <property type="entry name" value="EXOIII"/>
    <property type="match status" value="1"/>
</dbReference>
<dbReference type="Gene3D" id="3.30.420.10">
    <property type="entry name" value="Ribonuclease H-like superfamily/Ribonuclease H"/>
    <property type="match status" value="1"/>
</dbReference>
<dbReference type="CDD" id="cd06127">
    <property type="entry name" value="DEDDh"/>
    <property type="match status" value="1"/>
</dbReference>
<feature type="domain" description="Helicase C-terminal" evidence="8">
    <location>
        <begin position="634"/>
        <end position="810"/>
    </location>
</feature>
<dbReference type="Pfam" id="PF00929">
    <property type="entry name" value="RNase_T"/>
    <property type="match status" value="1"/>
</dbReference>
<dbReference type="SUPFAM" id="SSF53098">
    <property type="entry name" value="Ribonuclease H-like"/>
    <property type="match status" value="1"/>
</dbReference>
<comment type="caution">
    <text evidence="9">The sequence shown here is derived from an EMBL/GenBank/DDBJ whole genome shotgun (WGS) entry which is preliminary data.</text>
</comment>
<dbReference type="HAMAP" id="MF_02206">
    <property type="entry name" value="DinG_exonucl"/>
    <property type="match status" value="1"/>
</dbReference>
<dbReference type="InterPro" id="IPR036397">
    <property type="entry name" value="RNaseH_sf"/>
</dbReference>
<proteinExistence type="inferred from homology"/>
<dbReference type="InterPro" id="IPR027417">
    <property type="entry name" value="P-loop_NTPase"/>
</dbReference>
<dbReference type="InterPro" id="IPR006555">
    <property type="entry name" value="ATP-dep_Helicase_C"/>
</dbReference>
<dbReference type="InterPro" id="IPR013520">
    <property type="entry name" value="Ribonucl_H"/>
</dbReference>
<dbReference type="InterPro" id="IPR011545">
    <property type="entry name" value="DEAD/DEAH_box_helicase_dom"/>
</dbReference>
<dbReference type="PROSITE" id="PS51193">
    <property type="entry name" value="HELICASE_ATP_BIND_2"/>
    <property type="match status" value="1"/>
</dbReference>
<feature type="domain" description="Helicase ATP-binding" evidence="7">
    <location>
        <begin position="234"/>
        <end position="493"/>
    </location>
</feature>
<dbReference type="SUPFAM" id="SSF52540">
    <property type="entry name" value="P-loop containing nucleoside triphosphate hydrolases"/>
    <property type="match status" value="1"/>
</dbReference>
<evidence type="ECO:0000256" key="2">
    <source>
        <dbReference type="ARBA" id="ARBA00022741"/>
    </source>
</evidence>
<keyword evidence="10" id="KW-1185">Reference proteome</keyword>
<reference evidence="9 10" key="1">
    <citation type="submission" date="2021-01" db="EMBL/GenBank/DDBJ databases">
        <title>Genomic Encyclopedia of Type Strains, Phase IV (KMG-IV): sequencing the most valuable type-strain genomes for metagenomic binning, comparative biology and taxonomic classification.</title>
        <authorList>
            <person name="Goeker M."/>
        </authorList>
    </citation>
    <scope>NUCLEOTIDE SEQUENCE [LARGE SCALE GENOMIC DNA]</scope>
    <source>
        <strain evidence="9 10">DSM 27513</strain>
    </source>
</reference>
<evidence type="ECO:0000256" key="5">
    <source>
        <dbReference type="ARBA" id="ARBA00022840"/>
    </source>
</evidence>
<dbReference type="Pfam" id="PF00270">
    <property type="entry name" value="DEAD"/>
    <property type="match status" value="1"/>
</dbReference>
<dbReference type="NCBIfam" id="NF005569">
    <property type="entry name" value="PRK07246.1"/>
    <property type="match status" value="1"/>
</dbReference>